<feature type="domain" description="Peptidase M15C" evidence="4">
    <location>
        <begin position="113"/>
        <end position="174"/>
    </location>
</feature>
<dbReference type="Pfam" id="PF13539">
    <property type="entry name" value="Peptidase_M15_4"/>
    <property type="match status" value="1"/>
</dbReference>
<name>A0A542ZRG4_9ACTN</name>
<keyword evidence="5" id="KW-0378">Hydrolase</keyword>
<evidence type="ECO:0000256" key="1">
    <source>
        <dbReference type="SAM" id="MobiDB-lite"/>
    </source>
</evidence>
<dbReference type="InterPro" id="IPR036365">
    <property type="entry name" value="PGBD-like_sf"/>
</dbReference>
<sequence>MFKKIAAGFAALATSATLTIGGISMADASTHYSRDDYGPNPHASNTTHSSWGSAEWPNCPTDISNVNYSDLSYVTVRTDLVPLVHALLEKTEQMGYDLKGNASWGFNCRAIRGSDSIPSNHSRGLAVDINSDENPMGSEFVSTIPPEVVHMWESAGFYWGGRYTGRPDAMHFEYIGSVDQVPVFTEQVTGGDSEPAPEPEPTNPTKGGGPVPADTSWCYVGPAETIWKGAQNGSVKDAQCLLNIAGYNAGSIDGVFGAQTKQAVEQFQADQGLEVDGVVGTNTWKALGHQG</sequence>
<dbReference type="InterPro" id="IPR039561">
    <property type="entry name" value="Peptidase_M15C"/>
</dbReference>
<dbReference type="InterPro" id="IPR036366">
    <property type="entry name" value="PGBDSf"/>
</dbReference>
<feature type="chain" id="PRO_5022116471" evidence="2">
    <location>
        <begin position="27"/>
        <end position="291"/>
    </location>
</feature>
<comment type="caution">
    <text evidence="5">The sequence shown here is derived from an EMBL/GenBank/DDBJ whole genome shotgun (WGS) entry which is preliminary data.</text>
</comment>
<evidence type="ECO:0000313" key="6">
    <source>
        <dbReference type="Proteomes" id="UP000316196"/>
    </source>
</evidence>
<evidence type="ECO:0000256" key="2">
    <source>
        <dbReference type="SAM" id="SignalP"/>
    </source>
</evidence>
<evidence type="ECO:0000259" key="4">
    <source>
        <dbReference type="Pfam" id="PF13539"/>
    </source>
</evidence>
<dbReference type="Gene3D" id="3.30.1380.10">
    <property type="match status" value="1"/>
</dbReference>
<evidence type="ECO:0000313" key="5">
    <source>
        <dbReference type="EMBL" id="TQL62886.1"/>
    </source>
</evidence>
<keyword evidence="2" id="KW-0732">Signal</keyword>
<keyword evidence="5" id="KW-0645">Protease</keyword>
<dbReference type="InterPro" id="IPR002477">
    <property type="entry name" value="Peptidoglycan-bd-like"/>
</dbReference>
<organism evidence="5 6">
    <name type="scientific">Propioniferax innocua</name>
    <dbReference type="NCBI Taxonomy" id="1753"/>
    <lineage>
        <taxon>Bacteria</taxon>
        <taxon>Bacillati</taxon>
        <taxon>Actinomycetota</taxon>
        <taxon>Actinomycetes</taxon>
        <taxon>Propionibacteriales</taxon>
        <taxon>Propionibacteriaceae</taxon>
        <taxon>Propioniferax</taxon>
    </lineage>
</organism>
<protein>
    <submittedName>
        <fullName evidence="5">D-alanyl-D-alanine carboxypeptidase-like protein</fullName>
    </submittedName>
</protein>
<dbReference type="SUPFAM" id="SSF55166">
    <property type="entry name" value="Hedgehog/DD-peptidase"/>
    <property type="match status" value="1"/>
</dbReference>
<dbReference type="GO" id="GO:0004180">
    <property type="term" value="F:carboxypeptidase activity"/>
    <property type="evidence" value="ECO:0007669"/>
    <property type="project" value="UniProtKB-KW"/>
</dbReference>
<dbReference type="Proteomes" id="UP000316196">
    <property type="component" value="Unassembled WGS sequence"/>
</dbReference>
<feature type="signal peptide" evidence="2">
    <location>
        <begin position="1"/>
        <end position="26"/>
    </location>
</feature>
<dbReference type="RefSeq" id="WP_142092672.1">
    <property type="nucleotide sequence ID" value="NZ_BAAAMD010000001.1"/>
</dbReference>
<dbReference type="OrthoDB" id="9799970at2"/>
<dbReference type="EMBL" id="VFOR01000001">
    <property type="protein sequence ID" value="TQL62886.1"/>
    <property type="molecule type" value="Genomic_DNA"/>
</dbReference>
<evidence type="ECO:0000259" key="3">
    <source>
        <dbReference type="Pfam" id="PF01471"/>
    </source>
</evidence>
<dbReference type="InterPro" id="IPR009045">
    <property type="entry name" value="Zn_M74/Hedgehog-like"/>
</dbReference>
<accession>A0A542ZRG4</accession>
<dbReference type="AlphaFoldDB" id="A0A542ZRG4"/>
<reference evidence="5 6" key="1">
    <citation type="submission" date="2019-06" db="EMBL/GenBank/DDBJ databases">
        <title>Sequencing the genomes of 1000 actinobacteria strains.</title>
        <authorList>
            <person name="Klenk H.-P."/>
        </authorList>
    </citation>
    <scope>NUCLEOTIDE SEQUENCE [LARGE SCALE GENOMIC DNA]</scope>
    <source>
        <strain evidence="5 6">DSM 8251</strain>
    </source>
</reference>
<dbReference type="SUPFAM" id="SSF47090">
    <property type="entry name" value="PGBD-like"/>
    <property type="match status" value="1"/>
</dbReference>
<feature type="domain" description="Peptidoglycan binding-like" evidence="3">
    <location>
        <begin position="233"/>
        <end position="287"/>
    </location>
</feature>
<dbReference type="Gene3D" id="1.10.101.10">
    <property type="entry name" value="PGBD-like superfamily/PGBD"/>
    <property type="match status" value="1"/>
</dbReference>
<gene>
    <name evidence="5" type="ORF">FB460_0677</name>
</gene>
<proteinExistence type="predicted"/>
<dbReference type="Pfam" id="PF01471">
    <property type="entry name" value="PG_binding_1"/>
    <property type="match status" value="1"/>
</dbReference>
<keyword evidence="6" id="KW-1185">Reference proteome</keyword>
<feature type="region of interest" description="Disordered" evidence="1">
    <location>
        <begin position="187"/>
        <end position="213"/>
    </location>
</feature>
<keyword evidence="5" id="KW-0121">Carboxypeptidase</keyword>